<organism evidence="1 2">
    <name type="scientific">Buttiauxella selenatireducens</name>
    <dbReference type="NCBI Taxonomy" id="3073902"/>
    <lineage>
        <taxon>Bacteria</taxon>
        <taxon>Pseudomonadati</taxon>
        <taxon>Pseudomonadota</taxon>
        <taxon>Gammaproteobacteria</taxon>
        <taxon>Enterobacterales</taxon>
        <taxon>Enterobacteriaceae</taxon>
        <taxon>Buttiauxella</taxon>
    </lineage>
</organism>
<accession>A0ABY9SKG6</accession>
<proteinExistence type="predicted"/>
<dbReference type="RefSeq" id="WP_183269334.1">
    <property type="nucleotide sequence ID" value="NZ_CP133838.1"/>
</dbReference>
<sequence length="90" mass="10349">MKKHTEQKRAGSILEVRCLRSVIPPVCIHRVAFDDGKYAVVRCVTDVCLTPGHTINRDAQGWHYDERIVQLLPFEYVGQTESDRGFAEYQ</sequence>
<name>A0ABY9SKG6_9ENTR</name>
<dbReference type="EMBL" id="CP133838">
    <property type="protein sequence ID" value="WMY76477.1"/>
    <property type="molecule type" value="Genomic_DNA"/>
</dbReference>
<evidence type="ECO:0000313" key="2">
    <source>
        <dbReference type="Proteomes" id="UP001246690"/>
    </source>
</evidence>
<gene>
    <name evidence="1" type="ORF">RHD99_11345</name>
</gene>
<dbReference type="Proteomes" id="UP001246690">
    <property type="component" value="Chromosome"/>
</dbReference>
<protein>
    <submittedName>
        <fullName evidence="1">Uncharacterized protein</fullName>
    </submittedName>
</protein>
<evidence type="ECO:0000313" key="1">
    <source>
        <dbReference type="EMBL" id="WMY76477.1"/>
    </source>
</evidence>
<keyword evidence="2" id="KW-1185">Reference proteome</keyword>
<reference evidence="1 2" key="1">
    <citation type="submission" date="2023-09" db="EMBL/GenBank/DDBJ databases">
        <title>Buttiauxella selenatireducens sp. nov., isolated from the rhizosphere of Cardamine hupingshanesis.</title>
        <authorList>
            <person name="Zhang S."/>
            <person name="Xu Z."/>
            <person name="Wang H."/>
            <person name="Guo Y."/>
        </authorList>
    </citation>
    <scope>NUCLEOTIDE SEQUENCE [LARGE SCALE GENOMIC DNA]</scope>
    <source>
        <strain evidence="1 2">R73</strain>
    </source>
</reference>